<organism evidence="1 2">
    <name type="scientific">Rahnella variigena</name>
    <dbReference type="NCBI Taxonomy" id="574964"/>
    <lineage>
        <taxon>Bacteria</taxon>
        <taxon>Pseudomonadati</taxon>
        <taxon>Pseudomonadota</taxon>
        <taxon>Gammaproteobacteria</taxon>
        <taxon>Enterobacterales</taxon>
        <taxon>Yersiniaceae</taxon>
        <taxon>Rahnella</taxon>
    </lineage>
</organism>
<proteinExistence type="predicted"/>
<comment type="caution">
    <text evidence="1">The sequence shown here is derived from an EMBL/GenBank/DDBJ whole genome shotgun (WGS) entry which is preliminary data.</text>
</comment>
<keyword evidence="2" id="KW-1185">Reference proteome</keyword>
<accession>A0ABX9PW60</accession>
<evidence type="ECO:0000313" key="1">
    <source>
        <dbReference type="EMBL" id="RKF69311.1"/>
    </source>
</evidence>
<reference evidence="1 2" key="1">
    <citation type="submission" date="2017-08" db="EMBL/GenBank/DDBJ databases">
        <title>Comparative genomics of bacteria isolated from necrotic lesions of AOD affected trees.</title>
        <authorList>
            <person name="Doonan J."/>
            <person name="Denman S."/>
            <person name="Mcdonald J.E."/>
        </authorList>
    </citation>
    <scope>NUCLEOTIDE SEQUENCE [LARGE SCALE GENOMIC DNA]</scope>
    <source>
        <strain evidence="1 2">CIP 105588</strain>
    </source>
</reference>
<name>A0ABX9PW60_9GAMM</name>
<evidence type="ECO:0000313" key="2">
    <source>
        <dbReference type="Proteomes" id="UP000284853"/>
    </source>
</evidence>
<sequence length="81" mass="8799">MRGWLPAPVFNVKVNTVGIGPHRLGGRPIAATPQDPRALSLRAIAGTMDMFQHIGEWRKSRCFALPSLGLRAYGLEAAPFS</sequence>
<protein>
    <submittedName>
        <fullName evidence="1">Uncharacterized protein</fullName>
    </submittedName>
</protein>
<dbReference type="EMBL" id="NSDJ01000001">
    <property type="protein sequence ID" value="RKF69311.1"/>
    <property type="molecule type" value="Genomic_DNA"/>
</dbReference>
<gene>
    <name evidence="1" type="ORF">CKQ54_13465</name>
</gene>
<dbReference type="Proteomes" id="UP000284853">
    <property type="component" value="Unassembled WGS sequence"/>
</dbReference>